<comment type="caution">
    <text evidence="1">The sequence shown here is derived from an EMBL/GenBank/DDBJ whole genome shotgun (WGS) entry which is preliminary data.</text>
</comment>
<dbReference type="AlphaFoldDB" id="A0AA39A535"/>
<protein>
    <submittedName>
        <fullName evidence="1">Uncharacterized protein</fullName>
    </submittedName>
</protein>
<gene>
    <name evidence="1" type="ORF">PVL29_006467</name>
</gene>
<proteinExistence type="predicted"/>
<accession>A0AA39A535</accession>
<dbReference type="Proteomes" id="UP001168098">
    <property type="component" value="Unassembled WGS sequence"/>
</dbReference>
<evidence type="ECO:0000313" key="2">
    <source>
        <dbReference type="Proteomes" id="UP001168098"/>
    </source>
</evidence>
<sequence length="54" mass="6109">MKDEANESVSAGLSYSIEIKDAYIPPWIISSICATMGSEWRSFEARYDKFCHCA</sequence>
<name>A0AA39A535_VITRO</name>
<dbReference type="EMBL" id="JARBHA010000005">
    <property type="protein sequence ID" value="KAJ9701130.1"/>
    <property type="molecule type" value="Genomic_DNA"/>
</dbReference>
<keyword evidence="2" id="KW-1185">Reference proteome</keyword>
<reference evidence="1 2" key="1">
    <citation type="journal article" date="2023" name="BMC Biotechnol.">
        <title>Vitis rotundifolia cv Carlos genome sequencing.</title>
        <authorList>
            <person name="Huff M."/>
            <person name="Hulse-Kemp A."/>
            <person name="Scheffler B."/>
            <person name="Youngblood R."/>
            <person name="Simpson S."/>
            <person name="Babiker E."/>
            <person name="Staton M."/>
        </authorList>
    </citation>
    <scope>NUCLEOTIDE SEQUENCE [LARGE SCALE GENOMIC DNA]</scope>
    <source>
        <tissue evidence="1">Leaf</tissue>
    </source>
</reference>
<organism evidence="1 2">
    <name type="scientific">Vitis rotundifolia</name>
    <name type="common">Muscadine grape</name>
    <dbReference type="NCBI Taxonomy" id="103349"/>
    <lineage>
        <taxon>Eukaryota</taxon>
        <taxon>Viridiplantae</taxon>
        <taxon>Streptophyta</taxon>
        <taxon>Embryophyta</taxon>
        <taxon>Tracheophyta</taxon>
        <taxon>Spermatophyta</taxon>
        <taxon>Magnoliopsida</taxon>
        <taxon>eudicotyledons</taxon>
        <taxon>Gunneridae</taxon>
        <taxon>Pentapetalae</taxon>
        <taxon>rosids</taxon>
        <taxon>Vitales</taxon>
        <taxon>Vitaceae</taxon>
        <taxon>Viteae</taxon>
        <taxon>Vitis</taxon>
    </lineage>
</organism>
<evidence type="ECO:0000313" key="1">
    <source>
        <dbReference type="EMBL" id="KAJ9701130.1"/>
    </source>
</evidence>